<keyword evidence="3" id="KW-1185">Reference proteome</keyword>
<feature type="region of interest" description="Disordered" evidence="1">
    <location>
        <begin position="144"/>
        <end position="167"/>
    </location>
</feature>
<name>W4KP53_HETIT</name>
<protein>
    <submittedName>
        <fullName evidence="2">Uncharacterized protein</fullName>
    </submittedName>
</protein>
<dbReference type="KEGG" id="hir:HETIRDRAFT_305861"/>
<dbReference type="Proteomes" id="UP000030671">
    <property type="component" value="Unassembled WGS sequence"/>
</dbReference>
<organism evidence="2 3">
    <name type="scientific">Heterobasidion irregulare (strain TC 32-1)</name>
    <dbReference type="NCBI Taxonomy" id="747525"/>
    <lineage>
        <taxon>Eukaryota</taxon>
        <taxon>Fungi</taxon>
        <taxon>Dikarya</taxon>
        <taxon>Basidiomycota</taxon>
        <taxon>Agaricomycotina</taxon>
        <taxon>Agaricomycetes</taxon>
        <taxon>Russulales</taxon>
        <taxon>Bondarzewiaceae</taxon>
        <taxon>Heterobasidion</taxon>
        <taxon>Heterobasidion annosum species complex</taxon>
    </lineage>
</organism>
<feature type="compositionally biased region" description="Polar residues" evidence="1">
    <location>
        <begin position="54"/>
        <end position="68"/>
    </location>
</feature>
<dbReference type="AlphaFoldDB" id="W4KP53"/>
<dbReference type="InParanoid" id="W4KP53"/>
<sequence>MSDSQDCHELLSDSQKYTISHPILCETPQVSQMAVDYLAHASTNKHIYYPSPNGPTSSFQDNDNSSILPPQRRRVNPESLAARLGPDLVTELERHIIPGNIEMPSFSVRRDVQVKFGIDRRQIYDFYHSRGLRCIKEEKGVRPGGFFPEGRTRPARQPIPPPSPNLLEPKKRRAAAASAAAVLTKPHRVPRKSRTMRRKHTPSDNFAESVLSEFIDDPSDSGCIIAMPEICELTWDGQHADFIPRIHPLEDSFLQRAVSDEDYASRTQPLLERLAELQGFRTYVTPSSSSSSISSISSASSNSSISTALSSQSDFPSSLALSATPETQPKLAATSLKEVEREEHYDWLSGLLGPAMGIQENVGTYRSYMECQRRVYLERLLDVDGWKCAPCSPVTNEFKGWVSRPVPNQSPLQNLPFRSVGQPQVDADEVPVSSDSLDSLFPRLDMEQRTPLSPNNPDYLSDCFGPSTSLAVREVGVQIEDAIRGPKQTAQAHCRRESHISAGRHIRFDTNSDASCIRKFQTEVIRIVRRRTFSSGGEL</sequence>
<dbReference type="OrthoDB" id="3038119at2759"/>
<dbReference type="RefSeq" id="XP_009540785.1">
    <property type="nucleotide sequence ID" value="XM_009542490.1"/>
</dbReference>
<proteinExistence type="predicted"/>
<gene>
    <name evidence="2" type="ORF">HETIRDRAFT_305861</name>
</gene>
<accession>W4KP53</accession>
<evidence type="ECO:0000256" key="1">
    <source>
        <dbReference type="SAM" id="MobiDB-lite"/>
    </source>
</evidence>
<dbReference type="eggNOG" id="ENOG502SSIC">
    <property type="taxonomic scope" value="Eukaryota"/>
</dbReference>
<evidence type="ECO:0000313" key="2">
    <source>
        <dbReference type="EMBL" id="ETW86801.1"/>
    </source>
</evidence>
<dbReference type="HOGENOM" id="CLU_505323_0_0_1"/>
<feature type="region of interest" description="Disordered" evidence="1">
    <location>
        <begin position="49"/>
        <end position="74"/>
    </location>
</feature>
<dbReference type="GeneID" id="20669353"/>
<dbReference type="EMBL" id="KI925454">
    <property type="protein sequence ID" value="ETW86801.1"/>
    <property type="molecule type" value="Genomic_DNA"/>
</dbReference>
<reference evidence="2 3" key="1">
    <citation type="journal article" date="2012" name="New Phytol.">
        <title>Insight into trade-off between wood decay and parasitism from the genome of a fungal forest pathogen.</title>
        <authorList>
            <person name="Olson A."/>
            <person name="Aerts A."/>
            <person name="Asiegbu F."/>
            <person name="Belbahri L."/>
            <person name="Bouzid O."/>
            <person name="Broberg A."/>
            <person name="Canback B."/>
            <person name="Coutinho P.M."/>
            <person name="Cullen D."/>
            <person name="Dalman K."/>
            <person name="Deflorio G."/>
            <person name="van Diepen L.T."/>
            <person name="Dunand C."/>
            <person name="Duplessis S."/>
            <person name="Durling M."/>
            <person name="Gonthier P."/>
            <person name="Grimwood J."/>
            <person name="Fossdal C.G."/>
            <person name="Hansson D."/>
            <person name="Henrissat B."/>
            <person name="Hietala A."/>
            <person name="Himmelstrand K."/>
            <person name="Hoffmeister D."/>
            <person name="Hogberg N."/>
            <person name="James T.Y."/>
            <person name="Karlsson M."/>
            <person name="Kohler A."/>
            <person name="Kues U."/>
            <person name="Lee Y.H."/>
            <person name="Lin Y.C."/>
            <person name="Lind M."/>
            <person name="Lindquist E."/>
            <person name="Lombard V."/>
            <person name="Lucas S."/>
            <person name="Lunden K."/>
            <person name="Morin E."/>
            <person name="Murat C."/>
            <person name="Park J."/>
            <person name="Raffaello T."/>
            <person name="Rouze P."/>
            <person name="Salamov A."/>
            <person name="Schmutz J."/>
            <person name="Solheim H."/>
            <person name="Stahlberg J."/>
            <person name="Velez H."/>
            <person name="de Vries R.P."/>
            <person name="Wiebenga A."/>
            <person name="Woodward S."/>
            <person name="Yakovlev I."/>
            <person name="Garbelotto M."/>
            <person name="Martin F."/>
            <person name="Grigoriev I.V."/>
            <person name="Stenlid J."/>
        </authorList>
    </citation>
    <scope>NUCLEOTIDE SEQUENCE [LARGE SCALE GENOMIC DNA]</scope>
    <source>
        <strain evidence="2 3">TC 32-1</strain>
    </source>
</reference>
<evidence type="ECO:0000313" key="3">
    <source>
        <dbReference type="Proteomes" id="UP000030671"/>
    </source>
</evidence>